<dbReference type="InterPro" id="IPR026847">
    <property type="entry name" value="VPS13"/>
</dbReference>
<dbReference type="AlphaFoldDB" id="A0A5J4X624"/>
<comment type="similarity">
    <text evidence="1">Belongs to the VPS13 family.</text>
</comment>
<dbReference type="EMBL" id="SNRW01000263">
    <property type="protein sequence ID" value="KAA6402246.1"/>
    <property type="molecule type" value="Genomic_DNA"/>
</dbReference>
<sequence length="157" mass="17815">MIEFIAAWFLQGILGKYCLNFNSSSLNIELSGKFEIQSLQLRPDALEEQGIKIIDGYVGKLSIKKLIPLEETEAKKEVKQAIVEVKDIKGQEQKQELTFIQKLIAKIVVNSQISIKNIHIRYEDAQNRKTPIMMGVFLSTLEVHFTGNNWNYTASAA</sequence>
<evidence type="ECO:0000313" key="3">
    <source>
        <dbReference type="Proteomes" id="UP000324800"/>
    </source>
</evidence>
<dbReference type="PANTHER" id="PTHR16166">
    <property type="entry name" value="VACUOLAR PROTEIN SORTING-ASSOCIATED PROTEIN VPS13"/>
    <property type="match status" value="1"/>
</dbReference>
<protein>
    <recommendedName>
        <fullName evidence="4">Chorein N-terminal domain-containing protein</fullName>
    </recommendedName>
</protein>
<organism evidence="2 3">
    <name type="scientific">Streblomastix strix</name>
    <dbReference type="NCBI Taxonomy" id="222440"/>
    <lineage>
        <taxon>Eukaryota</taxon>
        <taxon>Metamonada</taxon>
        <taxon>Preaxostyla</taxon>
        <taxon>Oxymonadida</taxon>
        <taxon>Streblomastigidae</taxon>
        <taxon>Streblomastix</taxon>
    </lineage>
</organism>
<reference evidence="2 3" key="1">
    <citation type="submission" date="2019-03" db="EMBL/GenBank/DDBJ databases">
        <title>Single cell metagenomics reveals metabolic interactions within the superorganism composed of flagellate Streblomastix strix and complex community of Bacteroidetes bacteria on its surface.</title>
        <authorList>
            <person name="Treitli S.C."/>
            <person name="Kolisko M."/>
            <person name="Husnik F."/>
            <person name="Keeling P."/>
            <person name="Hampl V."/>
        </authorList>
    </citation>
    <scope>NUCLEOTIDE SEQUENCE [LARGE SCALE GENOMIC DNA]</scope>
    <source>
        <strain evidence="2">ST1C</strain>
    </source>
</reference>
<accession>A0A5J4X624</accession>
<name>A0A5J4X624_9EUKA</name>
<evidence type="ECO:0000313" key="2">
    <source>
        <dbReference type="EMBL" id="KAA6402246.1"/>
    </source>
</evidence>
<dbReference type="OrthoDB" id="428159at2759"/>
<gene>
    <name evidence="2" type="ORF">EZS28_002226</name>
</gene>
<proteinExistence type="inferred from homology"/>
<dbReference type="GO" id="GO:0006623">
    <property type="term" value="P:protein targeting to vacuole"/>
    <property type="evidence" value="ECO:0007669"/>
    <property type="project" value="TreeGrafter"/>
</dbReference>
<dbReference type="Proteomes" id="UP000324800">
    <property type="component" value="Unassembled WGS sequence"/>
</dbReference>
<comment type="caution">
    <text evidence="2">The sequence shown here is derived from an EMBL/GenBank/DDBJ whole genome shotgun (WGS) entry which is preliminary data.</text>
</comment>
<evidence type="ECO:0000256" key="1">
    <source>
        <dbReference type="ARBA" id="ARBA00006545"/>
    </source>
</evidence>
<dbReference type="PANTHER" id="PTHR16166:SF93">
    <property type="entry name" value="INTERMEMBRANE LIPID TRANSFER PROTEIN VPS13"/>
    <property type="match status" value="1"/>
</dbReference>
<evidence type="ECO:0008006" key="4">
    <source>
        <dbReference type="Google" id="ProtNLM"/>
    </source>
</evidence>
<dbReference type="GO" id="GO:0045053">
    <property type="term" value="P:protein retention in Golgi apparatus"/>
    <property type="evidence" value="ECO:0007669"/>
    <property type="project" value="TreeGrafter"/>
</dbReference>